<proteinExistence type="predicted"/>
<sequence length="106" mass="11421">MRNSFSVRFTPARRVIFAMKLPRPEARNSRTSAAYCGGRALYSCSSIGTFDPVIWRATAGSSPAPSICPLTVMSCPAAVPIRFTLVVSLPVWVTVLLTSPRTSETG</sequence>
<name>A0A6M5YRN2_9BACT</name>
<dbReference type="AlphaFoldDB" id="A0A6M5YRN2"/>
<protein>
    <submittedName>
        <fullName evidence="1">Uncharacterized protein</fullName>
    </submittedName>
</protein>
<gene>
    <name evidence="1" type="ORF">FTUN_3475</name>
</gene>
<organism evidence="1 2">
    <name type="scientific">Frigoriglobus tundricola</name>
    <dbReference type="NCBI Taxonomy" id="2774151"/>
    <lineage>
        <taxon>Bacteria</taxon>
        <taxon>Pseudomonadati</taxon>
        <taxon>Planctomycetota</taxon>
        <taxon>Planctomycetia</taxon>
        <taxon>Gemmatales</taxon>
        <taxon>Gemmataceae</taxon>
        <taxon>Frigoriglobus</taxon>
    </lineage>
</organism>
<accession>A0A6M5YRN2</accession>
<evidence type="ECO:0000313" key="2">
    <source>
        <dbReference type="Proteomes" id="UP000503447"/>
    </source>
</evidence>
<dbReference type="RefSeq" id="WP_227255140.1">
    <property type="nucleotide sequence ID" value="NZ_CP053452.2"/>
</dbReference>
<reference evidence="2" key="1">
    <citation type="submission" date="2020-05" db="EMBL/GenBank/DDBJ databases">
        <title>Frigoriglobus tundricola gen. nov., sp. nov., a psychrotolerant cellulolytic planctomycete of the family Gemmataceae with two divergent copies of 16S rRNA gene.</title>
        <authorList>
            <person name="Kulichevskaya I.S."/>
            <person name="Ivanova A.A."/>
            <person name="Naumoff D.G."/>
            <person name="Beletsky A.V."/>
            <person name="Rijpstra W.I.C."/>
            <person name="Sinninghe Damste J.S."/>
            <person name="Mardanov A.V."/>
            <person name="Ravin N.V."/>
            <person name="Dedysh S.N."/>
        </authorList>
    </citation>
    <scope>NUCLEOTIDE SEQUENCE [LARGE SCALE GENOMIC DNA]</scope>
    <source>
        <strain evidence="2">PL17</strain>
    </source>
</reference>
<dbReference type="EMBL" id="CP053452">
    <property type="protein sequence ID" value="QJW95921.1"/>
    <property type="molecule type" value="Genomic_DNA"/>
</dbReference>
<dbReference type="KEGG" id="ftj:FTUN_3475"/>
<keyword evidence="2" id="KW-1185">Reference proteome</keyword>
<evidence type="ECO:0000313" key="1">
    <source>
        <dbReference type="EMBL" id="QJW95921.1"/>
    </source>
</evidence>
<dbReference type="Proteomes" id="UP000503447">
    <property type="component" value="Chromosome"/>
</dbReference>